<protein>
    <submittedName>
        <fullName evidence="1">Uncharacterized protein</fullName>
    </submittedName>
</protein>
<comment type="caution">
    <text evidence="1">The sequence shown here is derived from an EMBL/GenBank/DDBJ whole genome shotgun (WGS) entry which is preliminary data.</text>
</comment>
<gene>
    <name evidence="1" type="ORF">LCGC14_2929440</name>
</gene>
<dbReference type="EMBL" id="LAZR01058435">
    <property type="protein sequence ID" value="KKK69897.1"/>
    <property type="molecule type" value="Genomic_DNA"/>
</dbReference>
<proteinExistence type="predicted"/>
<accession>A0A0F8XLD2</accession>
<sequence length="122" mass="13766">MPTYCYANENGEVIEHVCSINKRPKTIKRGGVIYRRCFQAEWDHGRGPEGVHPGGWPIVSETSGVHPSQIKEAEAFTRKQGVPTHYTKDGRPILTNRSHRRKFCKAMGMRDRDAGYGDHSGD</sequence>
<dbReference type="AlphaFoldDB" id="A0A0F8XLD2"/>
<evidence type="ECO:0000313" key="1">
    <source>
        <dbReference type="EMBL" id="KKK69897.1"/>
    </source>
</evidence>
<reference evidence="1" key="1">
    <citation type="journal article" date="2015" name="Nature">
        <title>Complex archaea that bridge the gap between prokaryotes and eukaryotes.</title>
        <authorList>
            <person name="Spang A."/>
            <person name="Saw J.H."/>
            <person name="Jorgensen S.L."/>
            <person name="Zaremba-Niedzwiedzka K."/>
            <person name="Martijn J."/>
            <person name="Lind A.E."/>
            <person name="van Eijk R."/>
            <person name="Schleper C."/>
            <person name="Guy L."/>
            <person name="Ettema T.J."/>
        </authorList>
    </citation>
    <scope>NUCLEOTIDE SEQUENCE</scope>
</reference>
<organism evidence="1">
    <name type="scientific">marine sediment metagenome</name>
    <dbReference type="NCBI Taxonomy" id="412755"/>
    <lineage>
        <taxon>unclassified sequences</taxon>
        <taxon>metagenomes</taxon>
        <taxon>ecological metagenomes</taxon>
    </lineage>
</organism>
<name>A0A0F8XLD2_9ZZZZ</name>